<organism evidence="6 7">
    <name type="scientific">Trichomonas vaginalis (strain ATCC PRA-98 / G3)</name>
    <dbReference type="NCBI Taxonomy" id="412133"/>
    <lineage>
        <taxon>Eukaryota</taxon>
        <taxon>Metamonada</taxon>
        <taxon>Parabasalia</taxon>
        <taxon>Trichomonadida</taxon>
        <taxon>Trichomonadidae</taxon>
        <taxon>Trichomonas</taxon>
    </lineage>
</organism>
<dbReference type="Gene3D" id="1.10.510.10">
    <property type="entry name" value="Transferase(Phosphotransferase) domain 1"/>
    <property type="match status" value="1"/>
</dbReference>
<dbReference type="PROSITE" id="PS50011">
    <property type="entry name" value="PROTEIN_KINASE_DOM"/>
    <property type="match status" value="1"/>
</dbReference>
<dbReference type="InterPro" id="IPR017441">
    <property type="entry name" value="Protein_kinase_ATP_BS"/>
</dbReference>
<evidence type="ECO:0000313" key="6">
    <source>
        <dbReference type="EMBL" id="EAX85713.1"/>
    </source>
</evidence>
<evidence type="ECO:0000259" key="5">
    <source>
        <dbReference type="PROSITE" id="PS50011"/>
    </source>
</evidence>
<gene>
    <name evidence="6" type="ORF">TVAG_553400</name>
</gene>
<dbReference type="eggNOG" id="KOG0583">
    <property type="taxonomic scope" value="Eukaryota"/>
</dbReference>
<evidence type="ECO:0000256" key="4">
    <source>
        <dbReference type="RuleBase" id="RU000304"/>
    </source>
</evidence>
<reference evidence="6" key="1">
    <citation type="submission" date="2006-10" db="EMBL/GenBank/DDBJ databases">
        <authorList>
            <person name="Amadeo P."/>
            <person name="Zhao Q."/>
            <person name="Wortman J."/>
            <person name="Fraser-Liggett C."/>
            <person name="Carlton J."/>
        </authorList>
    </citation>
    <scope>NUCLEOTIDE SEQUENCE</scope>
    <source>
        <strain evidence="6">G3</strain>
    </source>
</reference>
<name>A2GAV1_TRIV3</name>
<dbReference type="KEGG" id="tva:4743355"/>
<dbReference type="STRING" id="5722.A2GAV1"/>
<dbReference type="PROSITE" id="PS00107">
    <property type="entry name" value="PROTEIN_KINASE_ATP"/>
    <property type="match status" value="1"/>
</dbReference>
<dbReference type="InterPro" id="IPR000719">
    <property type="entry name" value="Prot_kinase_dom"/>
</dbReference>
<evidence type="ECO:0000256" key="3">
    <source>
        <dbReference type="PROSITE-ProRule" id="PRU10141"/>
    </source>
</evidence>
<evidence type="ECO:0000256" key="1">
    <source>
        <dbReference type="ARBA" id="ARBA00022741"/>
    </source>
</evidence>
<sequence length="353" mass="40705">MDTVTLSFGDNSEVTIPKIFENYEFVRKIGYGSFSSVVLVRHLKTKEYFACKIVSRKMLEEQQIFSRFEQEVRLMQSFNHPYVIHTFDVVFDPQYIYIVMEYCPNGELFSYILSLVRLPEMEVNRILRQILQALQYIHSKKVAHRDIKPENILLDSHMDIRLSDFGLCKEMSHGSLLKTPCGSPFYAPPEIINNDKYDGVKSDIWSLGVVVFTMSTGALPWSHTNHAQLFKQITTTDVTVPQGLSPPLRQIITLMLQRDPNARPTPTELLAMPWLADDSSIDSTPTPLRRRYSSDNTAYARKLGTADHRLQRKSLVIRPENMITPQETMNLAIRKVPKLTKPEPYRTVISQMF</sequence>
<dbReference type="GO" id="GO:0005524">
    <property type="term" value="F:ATP binding"/>
    <property type="evidence" value="ECO:0007669"/>
    <property type="project" value="UniProtKB-UniRule"/>
</dbReference>
<reference evidence="6" key="2">
    <citation type="journal article" date="2007" name="Science">
        <title>Draft genome sequence of the sexually transmitted pathogen Trichomonas vaginalis.</title>
        <authorList>
            <person name="Carlton J.M."/>
            <person name="Hirt R.P."/>
            <person name="Silva J.C."/>
            <person name="Delcher A.L."/>
            <person name="Schatz M."/>
            <person name="Zhao Q."/>
            <person name="Wortman J.R."/>
            <person name="Bidwell S.L."/>
            <person name="Alsmark U.C.M."/>
            <person name="Besteiro S."/>
            <person name="Sicheritz-Ponten T."/>
            <person name="Noel C.J."/>
            <person name="Dacks J.B."/>
            <person name="Foster P.G."/>
            <person name="Simillion C."/>
            <person name="Van de Peer Y."/>
            <person name="Miranda-Saavedra D."/>
            <person name="Barton G.J."/>
            <person name="Westrop G.D."/>
            <person name="Mueller S."/>
            <person name="Dessi D."/>
            <person name="Fiori P.L."/>
            <person name="Ren Q."/>
            <person name="Paulsen I."/>
            <person name="Zhang H."/>
            <person name="Bastida-Corcuera F.D."/>
            <person name="Simoes-Barbosa A."/>
            <person name="Brown M.T."/>
            <person name="Hayes R.D."/>
            <person name="Mukherjee M."/>
            <person name="Okumura C.Y."/>
            <person name="Schneider R."/>
            <person name="Smith A.J."/>
            <person name="Vanacova S."/>
            <person name="Villalvazo M."/>
            <person name="Haas B.J."/>
            <person name="Pertea M."/>
            <person name="Feldblyum T.V."/>
            <person name="Utterback T.R."/>
            <person name="Shu C.L."/>
            <person name="Osoegawa K."/>
            <person name="de Jong P.J."/>
            <person name="Hrdy I."/>
            <person name="Horvathova L."/>
            <person name="Zubacova Z."/>
            <person name="Dolezal P."/>
            <person name="Malik S.B."/>
            <person name="Logsdon J.M. Jr."/>
            <person name="Henze K."/>
            <person name="Gupta A."/>
            <person name="Wang C.C."/>
            <person name="Dunne R.L."/>
            <person name="Upcroft J.A."/>
            <person name="Upcroft P."/>
            <person name="White O."/>
            <person name="Salzberg S.L."/>
            <person name="Tang P."/>
            <person name="Chiu C.-H."/>
            <person name="Lee Y.-S."/>
            <person name="Embley T.M."/>
            <person name="Coombs G.H."/>
            <person name="Mottram J.C."/>
            <person name="Tachezy J."/>
            <person name="Fraser-Liggett C.M."/>
            <person name="Johnson P.J."/>
        </authorList>
    </citation>
    <scope>NUCLEOTIDE SEQUENCE [LARGE SCALE GENOMIC DNA]</scope>
    <source>
        <strain evidence="6">G3</strain>
    </source>
</reference>
<dbReference type="CDD" id="cd14003">
    <property type="entry name" value="STKc_AMPK-like"/>
    <property type="match status" value="1"/>
</dbReference>
<feature type="domain" description="Protein kinase" evidence="5">
    <location>
        <begin position="23"/>
        <end position="275"/>
    </location>
</feature>
<keyword evidence="6" id="KW-0418">Kinase</keyword>
<dbReference type="RefSeq" id="XP_001298643.1">
    <property type="nucleotide sequence ID" value="XM_001298642.1"/>
</dbReference>
<accession>A2GAV1</accession>
<dbReference type="VEuPathDB" id="TrichDB:TVAG_553400"/>
<feature type="binding site" evidence="3">
    <location>
        <position position="52"/>
    </location>
    <ligand>
        <name>ATP</name>
        <dbReference type="ChEBI" id="CHEBI:30616"/>
    </ligand>
</feature>
<dbReference type="FunCoup" id="A2GAV1">
    <property type="interactions" value="669"/>
</dbReference>
<dbReference type="PANTHER" id="PTHR24346:SF30">
    <property type="entry name" value="MATERNAL EMBRYONIC LEUCINE ZIPPER KINASE"/>
    <property type="match status" value="1"/>
</dbReference>
<evidence type="ECO:0000256" key="2">
    <source>
        <dbReference type="ARBA" id="ARBA00022840"/>
    </source>
</evidence>
<dbReference type="OrthoDB" id="193931at2759"/>
<dbReference type="SMR" id="A2GAV1"/>
<dbReference type="SMART" id="SM00220">
    <property type="entry name" value="S_TKc"/>
    <property type="match status" value="1"/>
</dbReference>
<keyword evidence="1 3" id="KW-0547">Nucleotide-binding</keyword>
<dbReference type="PANTHER" id="PTHR24346">
    <property type="entry name" value="MAP/MICROTUBULE AFFINITY-REGULATING KINASE"/>
    <property type="match status" value="1"/>
</dbReference>
<keyword evidence="7" id="KW-1185">Reference proteome</keyword>
<protein>
    <submittedName>
        <fullName evidence="6">CAMK family protein kinase</fullName>
    </submittedName>
</protein>
<comment type="similarity">
    <text evidence="4">Belongs to the protein kinase superfamily.</text>
</comment>
<dbReference type="PROSITE" id="PS00108">
    <property type="entry name" value="PROTEIN_KINASE_ST"/>
    <property type="match status" value="1"/>
</dbReference>
<dbReference type="GO" id="GO:0004674">
    <property type="term" value="F:protein serine/threonine kinase activity"/>
    <property type="evidence" value="ECO:0000318"/>
    <property type="project" value="GO_Central"/>
</dbReference>
<dbReference type="AlphaFoldDB" id="A2GAV1"/>
<dbReference type="Pfam" id="PF00069">
    <property type="entry name" value="Pkinase"/>
    <property type="match status" value="1"/>
</dbReference>
<dbReference type="FunFam" id="3.30.200.20:FF:000042">
    <property type="entry name" value="Aurora kinase A"/>
    <property type="match status" value="1"/>
</dbReference>
<dbReference type="SUPFAM" id="SSF56112">
    <property type="entry name" value="Protein kinase-like (PK-like)"/>
    <property type="match status" value="1"/>
</dbReference>
<keyword evidence="6" id="KW-0808">Transferase</keyword>
<dbReference type="VEuPathDB" id="TrichDB:TVAGG3_0218470"/>
<dbReference type="FunFam" id="1.10.510.10:FF:000578">
    <property type="entry name" value="CAMK family protein kinase"/>
    <property type="match status" value="1"/>
</dbReference>
<keyword evidence="2 3" id="KW-0067">ATP-binding</keyword>
<dbReference type="EMBL" id="DS114851">
    <property type="protein sequence ID" value="EAX85713.1"/>
    <property type="molecule type" value="Genomic_DNA"/>
</dbReference>
<evidence type="ECO:0000313" key="7">
    <source>
        <dbReference type="Proteomes" id="UP000001542"/>
    </source>
</evidence>
<dbReference type="Proteomes" id="UP000001542">
    <property type="component" value="Unassembled WGS sequence"/>
</dbReference>
<proteinExistence type="inferred from homology"/>
<dbReference type="InParanoid" id="A2GAV1"/>
<dbReference type="InterPro" id="IPR011009">
    <property type="entry name" value="Kinase-like_dom_sf"/>
</dbReference>
<dbReference type="InterPro" id="IPR008271">
    <property type="entry name" value="Ser/Thr_kinase_AS"/>
</dbReference>
<keyword evidence="4" id="KW-0723">Serine/threonine-protein kinase</keyword>